<reference evidence="3" key="1">
    <citation type="journal article" date="2019" name="Int. J. Syst. Evol. Microbiol.">
        <title>The Global Catalogue of Microorganisms (GCM) 10K type strain sequencing project: providing services to taxonomists for standard genome sequencing and annotation.</title>
        <authorList>
            <consortium name="The Broad Institute Genomics Platform"/>
            <consortium name="The Broad Institute Genome Sequencing Center for Infectious Disease"/>
            <person name="Wu L."/>
            <person name="Ma J."/>
        </authorList>
    </citation>
    <scope>NUCLEOTIDE SEQUENCE [LARGE SCALE GENOMIC DNA]</scope>
    <source>
        <strain evidence="3">CECT 8472</strain>
    </source>
</reference>
<feature type="compositionally biased region" description="Polar residues" evidence="1">
    <location>
        <begin position="1"/>
        <end position="10"/>
    </location>
</feature>
<dbReference type="InterPro" id="IPR019632">
    <property type="entry name" value="DUF2497"/>
</dbReference>
<dbReference type="RefSeq" id="WP_382421620.1">
    <property type="nucleotide sequence ID" value="NZ_JBHSCW010000003.1"/>
</dbReference>
<feature type="compositionally biased region" description="Low complexity" evidence="1">
    <location>
        <begin position="43"/>
        <end position="53"/>
    </location>
</feature>
<feature type="compositionally biased region" description="Basic and acidic residues" evidence="1">
    <location>
        <begin position="22"/>
        <end position="34"/>
    </location>
</feature>
<feature type="compositionally biased region" description="Basic and acidic residues" evidence="1">
    <location>
        <begin position="165"/>
        <end position="183"/>
    </location>
</feature>
<keyword evidence="3" id="KW-1185">Reference proteome</keyword>
<dbReference type="Proteomes" id="UP001595799">
    <property type="component" value="Unassembled WGS sequence"/>
</dbReference>
<sequence>MSNPDGQSEPSMEEILASIRRIISEDDKEQKDTARQNGGKTPGSAESEFASAESGEEDILDLTDKAEQAGSADSGGQEDSEEAATLPPDSDPFEQSAADESFAEPGETAPDPFEALQETGFAEELAKMEEDMPAQADEPSAGERMQDEDEAAMESAQQAEDAMTEEARQDAQSETDDGSKDEGLVSSATAAATVAVLSEATRDVRGQARAAEDLPIQNDKTLEGLVREAMKPLLKEWLDQNLAPLVERVVREEVRRMVRRAEDD</sequence>
<comment type="caution">
    <text evidence="2">The sequence shown here is derived from an EMBL/GenBank/DDBJ whole genome shotgun (WGS) entry which is preliminary data.</text>
</comment>
<protein>
    <submittedName>
        <fullName evidence="2">DUF2497 domain-containing protein</fullName>
    </submittedName>
</protein>
<accession>A0ABV8UK63</accession>
<gene>
    <name evidence="2" type="ORF">ACFOW6_07000</name>
</gene>
<evidence type="ECO:0000313" key="3">
    <source>
        <dbReference type="Proteomes" id="UP001595799"/>
    </source>
</evidence>
<feature type="region of interest" description="Disordered" evidence="1">
    <location>
        <begin position="1"/>
        <end position="186"/>
    </location>
</feature>
<dbReference type="Pfam" id="PF10691">
    <property type="entry name" value="DUF2497"/>
    <property type="match status" value="1"/>
</dbReference>
<proteinExistence type="predicted"/>
<dbReference type="EMBL" id="JBHSCW010000003">
    <property type="protein sequence ID" value="MFC4351285.1"/>
    <property type="molecule type" value="Genomic_DNA"/>
</dbReference>
<evidence type="ECO:0000256" key="1">
    <source>
        <dbReference type="SAM" id="MobiDB-lite"/>
    </source>
</evidence>
<evidence type="ECO:0000313" key="2">
    <source>
        <dbReference type="EMBL" id="MFC4351285.1"/>
    </source>
</evidence>
<organism evidence="2 3">
    <name type="scientific">Fodinicurvata halophila</name>
    <dbReference type="NCBI Taxonomy" id="1419723"/>
    <lineage>
        <taxon>Bacteria</taxon>
        <taxon>Pseudomonadati</taxon>
        <taxon>Pseudomonadota</taxon>
        <taxon>Alphaproteobacteria</taxon>
        <taxon>Rhodospirillales</taxon>
        <taxon>Rhodovibrionaceae</taxon>
        <taxon>Fodinicurvata</taxon>
    </lineage>
</organism>
<name>A0ABV8UK63_9PROT</name>